<keyword evidence="5" id="KW-1185">Reference proteome</keyword>
<dbReference type="InterPro" id="IPR009288">
    <property type="entry name" value="AIG2-like_dom"/>
</dbReference>
<dbReference type="InterPro" id="IPR036568">
    <property type="entry name" value="GGCT-like_sf"/>
</dbReference>
<dbReference type="Proteomes" id="UP000627446">
    <property type="component" value="Unassembled WGS sequence"/>
</dbReference>
<gene>
    <name evidence="4" type="ORF">H8K36_10865</name>
</gene>
<keyword evidence="1" id="KW-0808">Transferase</keyword>
<reference evidence="4" key="1">
    <citation type="submission" date="2020-08" db="EMBL/GenBank/DDBJ databases">
        <title>Novel species isolated from subtropical streams in China.</title>
        <authorList>
            <person name="Lu H."/>
        </authorList>
    </citation>
    <scope>NUCLEOTIDE SEQUENCE</scope>
    <source>
        <strain evidence="4">LX22W</strain>
    </source>
</reference>
<dbReference type="PANTHER" id="PTHR31544">
    <property type="entry name" value="AIG2-LIKE PROTEIN D"/>
    <property type="match status" value="1"/>
</dbReference>
<dbReference type="InterPro" id="IPR045038">
    <property type="entry name" value="AIG2-like"/>
</dbReference>
<feature type="domain" description="Gamma-glutamylcyclotransferase AIG2-like" evidence="3">
    <location>
        <begin position="5"/>
        <end position="108"/>
    </location>
</feature>
<evidence type="ECO:0000313" key="4">
    <source>
        <dbReference type="EMBL" id="MBC3881878.1"/>
    </source>
</evidence>
<dbReference type="Pfam" id="PF06094">
    <property type="entry name" value="GGACT"/>
    <property type="match status" value="1"/>
</dbReference>
<dbReference type="EMBL" id="JACOFZ010000003">
    <property type="protein sequence ID" value="MBC3881878.1"/>
    <property type="molecule type" value="Genomic_DNA"/>
</dbReference>
<protein>
    <recommendedName>
        <fullName evidence="2">Putative gamma-glutamylcyclotransferase</fullName>
    </recommendedName>
</protein>
<dbReference type="Gene3D" id="3.10.490.10">
    <property type="entry name" value="Gamma-glutamyl cyclotransferase-like"/>
    <property type="match status" value="1"/>
</dbReference>
<proteinExistence type="predicted"/>
<comment type="caution">
    <text evidence="4">The sequence shown here is derived from an EMBL/GenBank/DDBJ whole genome shotgun (WGS) entry which is preliminary data.</text>
</comment>
<accession>A0A923HNX7</accession>
<evidence type="ECO:0000313" key="5">
    <source>
        <dbReference type="Proteomes" id="UP000627446"/>
    </source>
</evidence>
<sequence>MTEYLFVYGTLAPGRPNAHILAEVPGTWEPALVRGYLRQEGWGADHGYPGIVLSEHGDDVEGFLFSSDSISAHWQRLDEFEGSGYRRVLVAAQRRDGSVVQAYIYSLAKAE</sequence>
<dbReference type="AlphaFoldDB" id="A0A923HNX7"/>
<organism evidence="4 5">
    <name type="scientific">Undibacterium nitidum</name>
    <dbReference type="NCBI Taxonomy" id="2762298"/>
    <lineage>
        <taxon>Bacteria</taxon>
        <taxon>Pseudomonadati</taxon>
        <taxon>Pseudomonadota</taxon>
        <taxon>Betaproteobacteria</taxon>
        <taxon>Burkholderiales</taxon>
        <taxon>Oxalobacteraceae</taxon>
        <taxon>Undibacterium</taxon>
    </lineage>
</organism>
<dbReference type="PANTHER" id="PTHR31544:SF2">
    <property type="entry name" value="AIG2-LIKE PROTEIN D"/>
    <property type="match status" value="1"/>
</dbReference>
<evidence type="ECO:0000256" key="1">
    <source>
        <dbReference type="ARBA" id="ARBA00022679"/>
    </source>
</evidence>
<evidence type="ECO:0000259" key="3">
    <source>
        <dbReference type="Pfam" id="PF06094"/>
    </source>
</evidence>
<dbReference type="SUPFAM" id="SSF110857">
    <property type="entry name" value="Gamma-glutamyl cyclotransferase-like"/>
    <property type="match status" value="1"/>
</dbReference>
<dbReference type="InterPro" id="IPR013024">
    <property type="entry name" value="GGCT-like"/>
</dbReference>
<dbReference type="GO" id="GO:0016740">
    <property type="term" value="F:transferase activity"/>
    <property type="evidence" value="ECO:0007669"/>
    <property type="project" value="UniProtKB-KW"/>
</dbReference>
<name>A0A923HNX7_9BURK</name>
<evidence type="ECO:0000256" key="2">
    <source>
        <dbReference type="ARBA" id="ARBA00030602"/>
    </source>
</evidence>
<dbReference type="CDD" id="cd06661">
    <property type="entry name" value="GGCT_like"/>
    <property type="match status" value="1"/>
</dbReference>
<dbReference type="RefSeq" id="WP_186916463.1">
    <property type="nucleotide sequence ID" value="NZ_JACOFZ010000003.1"/>
</dbReference>